<dbReference type="EMBL" id="JAPFFF010000015">
    <property type="protein sequence ID" value="KAK8866597.1"/>
    <property type="molecule type" value="Genomic_DNA"/>
</dbReference>
<dbReference type="InterPro" id="IPR017884">
    <property type="entry name" value="SANT_dom"/>
</dbReference>
<feature type="compositionally biased region" description="Low complexity" evidence="1">
    <location>
        <begin position="78"/>
        <end position="98"/>
    </location>
</feature>
<feature type="region of interest" description="Disordered" evidence="1">
    <location>
        <begin position="1"/>
        <end position="150"/>
    </location>
</feature>
<dbReference type="PANTHER" id="PTHR13992">
    <property type="entry name" value="NUCLEAR RECEPTOR CO-REPRESSOR RELATED NCOR"/>
    <property type="match status" value="1"/>
</dbReference>
<feature type="compositionally biased region" description="Polar residues" evidence="1">
    <location>
        <begin position="303"/>
        <end position="319"/>
    </location>
</feature>
<accession>A0ABR2INQ6</accession>
<dbReference type="CDD" id="cd00167">
    <property type="entry name" value="SANT"/>
    <property type="match status" value="1"/>
</dbReference>
<dbReference type="PROSITE" id="PS51293">
    <property type="entry name" value="SANT"/>
    <property type="match status" value="1"/>
</dbReference>
<dbReference type="InterPro" id="IPR001005">
    <property type="entry name" value="SANT/Myb"/>
</dbReference>
<dbReference type="SMART" id="SM00717">
    <property type="entry name" value="SANT"/>
    <property type="match status" value="1"/>
</dbReference>
<feature type="compositionally biased region" description="Low complexity" evidence="1">
    <location>
        <begin position="30"/>
        <end position="43"/>
    </location>
</feature>
<name>A0ABR2INQ6_9EUKA</name>
<dbReference type="InterPro" id="IPR051571">
    <property type="entry name" value="N-CoR_corepressor"/>
</dbReference>
<reference evidence="3 4" key="1">
    <citation type="submission" date="2024-04" db="EMBL/GenBank/DDBJ databases">
        <title>Tritrichomonas musculus Genome.</title>
        <authorList>
            <person name="Alves-Ferreira E."/>
            <person name="Grigg M."/>
            <person name="Lorenzi H."/>
            <person name="Galac M."/>
        </authorList>
    </citation>
    <scope>NUCLEOTIDE SEQUENCE [LARGE SCALE GENOMIC DNA]</scope>
    <source>
        <strain evidence="3 4">EAF2021</strain>
    </source>
</reference>
<dbReference type="Proteomes" id="UP001470230">
    <property type="component" value="Unassembled WGS sequence"/>
</dbReference>
<organism evidence="3 4">
    <name type="scientific">Tritrichomonas musculus</name>
    <dbReference type="NCBI Taxonomy" id="1915356"/>
    <lineage>
        <taxon>Eukaryota</taxon>
        <taxon>Metamonada</taxon>
        <taxon>Parabasalia</taxon>
        <taxon>Tritrichomonadida</taxon>
        <taxon>Tritrichomonadidae</taxon>
        <taxon>Tritrichomonas</taxon>
    </lineage>
</organism>
<evidence type="ECO:0000313" key="4">
    <source>
        <dbReference type="Proteomes" id="UP001470230"/>
    </source>
</evidence>
<feature type="compositionally biased region" description="Polar residues" evidence="1">
    <location>
        <begin position="49"/>
        <end position="64"/>
    </location>
</feature>
<dbReference type="SUPFAM" id="SSF46689">
    <property type="entry name" value="Homeodomain-like"/>
    <property type="match status" value="1"/>
</dbReference>
<feature type="domain" description="SANT" evidence="2">
    <location>
        <begin position="610"/>
        <end position="656"/>
    </location>
</feature>
<keyword evidence="3" id="KW-0238">DNA-binding</keyword>
<feature type="region of interest" description="Disordered" evidence="1">
    <location>
        <begin position="289"/>
        <end position="334"/>
    </location>
</feature>
<feature type="compositionally biased region" description="Low complexity" evidence="1">
    <location>
        <begin position="320"/>
        <end position="334"/>
    </location>
</feature>
<keyword evidence="4" id="KW-1185">Reference proteome</keyword>
<evidence type="ECO:0000259" key="2">
    <source>
        <dbReference type="PROSITE" id="PS51293"/>
    </source>
</evidence>
<feature type="compositionally biased region" description="Polar residues" evidence="1">
    <location>
        <begin position="128"/>
        <end position="147"/>
    </location>
</feature>
<evidence type="ECO:0000313" key="3">
    <source>
        <dbReference type="EMBL" id="KAK8866597.1"/>
    </source>
</evidence>
<sequence length="680" mass="78116">MSANPPRQPAIKRFNITDAGVSIPPDPSHNISNNINVNQSQAAQPRHSLPTSNAASIPINQPIHSSPPIAGNVVLMYNNNNNNSTNSSNNNNNNSTNSHKPPVHTLKRLVQQQQQQQQIPQMQPMGQSPNSQVNQQKSNPKIISSRPNTPPPINYNVSQLQIQQQQQQQLLPIHHMQQQQIMQQQIYCPPTQQQMQQQMQMQAIHSPGRNYLSNGAPGPSNGQMLMAQQQQIQYQIQQQQMMQQQQMQQIQQQQYQQQQMQQIQHQVNTNTGAINGSPINDMALVNSNVTKGSSKSSRASKSDLNNINANISGHQNKLQNNSTGSNNAKNSNKAKNQHIAELRNDDSNDFLSESNNNNSEINNLSNLFIRDPPPISAAYYPVLPGKREVQLLLKKVDFELKETKQQLSELNKLKQKNLLVKANFETLDPSLMVQSHLGMIISHIDVKRITDDNKKRTTKMHNQYHVTNPKIDHRIMHHSHLGYLQRNIDTNSENIEHFFNAAFNWKKMAEEKGRNLARQYSERHQIWENASKALNAYHNQERAVLNEWPPEMIPLLPKPKDNASLRQWTAPDQPMYLDDIEFYSYAFYTMNAFVPDPVKAHKEYKQRLTWTSAEKQIFLDKYRLHPREFKKIAAGLPHKCVKDVIEYYYCHRIDLNLKEIEQQSKKRGRKKVITEGSVRK</sequence>
<dbReference type="Gene3D" id="1.10.10.60">
    <property type="entry name" value="Homeodomain-like"/>
    <property type="match status" value="1"/>
</dbReference>
<protein>
    <submittedName>
        <fullName evidence="3">DNA-binding protein snt1</fullName>
    </submittedName>
</protein>
<evidence type="ECO:0000256" key="1">
    <source>
        <dbReference type="SAM" id="MobiDB-lite"/>
    </source>
</evidence>
<gene>
    <name evidence="3" type="ORF">M9Y10_009562</name>
</gene>
<dbReference type="PANTHER" id="PTHR13992:SF39">
    <property type="entry name" value="SMRTER, ISOFORM G"/>
    <property type="match status" value="1"/>
</dbReference>
<dbReference type="InterPro" id="IPR009057">
    <property type="entry name" value="Homeodomain-like_sf"/>
</dbReference>
<dbReference type="Pfam" id="PF00249">
    <property type="entry name" value="Myb_DNA-binding"/>
    <property type="match status" value="1"/>
</dbReference>
<comment type="caution">
    <text evidence="3">The sequence shown here is derived from an EMBL/GenBank/DDBJ whole genome shotgun (WGS) entry which is preliminary data.</text>
</comment>
<feature type="compositionally biased region" description="Low complexity" evidence="1">
    <location>
        <begin position="111"/>
        <end position="127"/>
    </location>
</feature>
<proteinExistence type="predicted"/>
<dbReference type="GO" id="GO:0003677">
    <property type="term" value="F:DNA binding"/>
    <property type="evidence" value="ECO:0007669"/>
    <property type="project" value="UniProtKB-KW"/>
</dbReference>